<comment type="similarity">
    <text evidence="8">Belongs to the MobA family.</text>
</comment>
<proteinExistence type="inferred from homology"/>
<organism evidence="10 11">
    <name type="scientific">Phenylobacterium ferrooxidans</name>
    <dbReference type="NCBI Taxonomy" id="2982689"/>
    <lineage>
        <taxon>Bacteria</taxon>
        <taxon>Pseudomonadati</taxon>
        <taxon>Pseudomonadota</taxon>
        <taxon>Alphaproteobacteria</taxon>
        <taxon>Caulobacterales</taxon>
        <taxon>Caulobacteraceae</taxon>
        <taxon>Phenylobacterium</taxon>
    </lineage>
</organism>
<keyword evidence="3 8" id="KW-0479">Metal-binding</keyword>
<sequence>MTGVAVVLAGGEGRRMGGGKPLRAWGGRPLLFRAIELAGGYASQVAVAVREAGQAGQGAEIPLLFDPPEIGGPLAGLASALDFGRRCGATWVQTLACDMPYLPPDLSDRLAGALAPEVGAVLPTSGGRLHPICGLWRVGSRDRLEAYLTTGRSSLRGFAEHVGLREVAWDTPAADPFLNLNTLEDLAACQPSAVVSDQALMGRPLDLLG</sequence>
<evidence type="ECO:0000259" key="9">
    <source>
        <dbReference type="Pfam" id="PF12804"/>
    </source>
</evidence>
<dbReference type="PANTHER" id="PTHR19136:SF81">
    <property type="entry name" value="MOLYBDENUM COFACTOR GUANYLYLTRANSFERASE"/>
    <property type="match status" value="1"/>
</dbReference>
<dbReference type="Pfam" id="PF12804">
    <property type="entry name" value="NTP_transf_3"/>
    <property type="match status" value="1"/>
</dbReference>
<evidence type="ECO:0000256" key="7">
    <source>
        <dbReference type="ARBA" id="ARBA00023150"/>
    </source>
</evidence>
<dbReference type="GO" id="GO:0016779">
    <property type="term" value="F:nucleotidyltransferase activity"/>
    <property type="evidence" value="ECO:0007669"/>
    <property type="project" value="UniProtKB-KW"/>
</dbReference>
<evidence type="ECO:0000256" key="4">
    <source>
        <dbReference type="ARBA" id="ARBA00022741"/>
    </source>
</evidence>
<dbReference type="EMBL" id="JAOTJD010000007">
    <property type="protein sequence ID" value="MFD3263472.1"/>
    <property type="molecule type" value="Genomic_DNA"/>
</dbReference>
<dbReference type="EC" id="2.7.7.77" evidence="8"/>
<feature type="domain" description="MobA-like NTP transferase" evidence="9">
    <location>
        <begin position="5"/>
        <end position="156"/>
    </location>
</feature>
<evidence type="ECO:0000256" key="3">
    <source>
        <dbReference type="ARBA" id="ARBA00022723"/>
    </source>
</evidence>
<comment type="cofactor">
    <cofactor evidence="8">
        <name>Mg(2+)</name>
        <dbReference type="ChEBI" id="CHEBI:18420"/>
    </cofactor>
</comment>
<name>A0ABW6CTE3_9CAUL</name>
<gene>
    <name evidence="8" type="primary">mobA</name>
    <name evidence="10" type="ORF">OCL97_05750</name>
</gene>
<evidence type="ECO:0000256" key="2">
    <source>
        <dbReference type="ARBA" id="ARBA00022679"/>
    </source>
</evidence>
<feature type="binding site" evidence="8">
    <location>
        <position position="20"/>
    </location>
    <ligand>
        <name>GTP</name>
        <dbReference type="ChEBI" id="CHEBI:37565"/>
    </ligand>
</feature>
<comment type="catalytic activity">
    <reaction evidence="8">
        <text>Mo-molybdopterin + GTP + H(+) = Mo-molybdopterin guanine dinucleotide + diphosphate</text>
        <dbReference type="Rhea" id="RHEA:34243"/>
        <dbReference type="ChEBI" id="CHEBI:15378"/>
        <dbReference type="ChEBI" id="CHEBI:33019"/>
        <dbReference type="ChEBI" id="CHEBI:37565"/>
        <dbReference type="ChEBI" id="CHEBI:71302"/>
        <dbReference type="ChEBI" id="CHEBI:71310"/>
        <dbReference type="EC" id="2.7.7.77"/>
    </reaction>
</comment>
<keyword evidence="11" id="KW-1185">Reference proteome</keyword>
<keyword evidence="4 8" id="KW-0547">Nucleotide-binding</keyword>
<evidence type="ECO:0000256" key="8">
    <source>
        <dbReference type="HAMAP-Rule" id="MF_00316"/>
    </source>
</evidence>
<reference evidence="10 11" key="1">
    <citation type="submission" date="2022-09" db="EMBL/GenBank/DDBJ databases">
        <title>New species of Phenylobacterium.</title>
        <authorList>
            <person name="Mieszkin S."/>
        </authorList>
    </citation>
    <scope>NUCLEOTIDE SEQUENCE [LARGE SCALE GENOMIC DNA]</scope>
    <source>
        <strain evidence="10 11">HK31-G</strain>
    </source>
</reference>
<comment type="caution">
    <text evidence="8">Lacks conserved residue(s) required for the propagation of feature annotation.</text>
</comment>
<dbReference type="Proteomes" id="UP001598130">
    <property type="component" value="Unassembled WGS sequence"/>
</dbReference>
<feature type="binding site" evidence="8">
    <location>
        <position position="98"/>
    </location>
    <ligand>
        <name>GTP</name>
        <dbReference type="ChEBI" id="CHEBI:37565"/>
    </ligand>
</feature>
<comment type="subunit">
    <text evidence="8">Monomer.</text>
</comment>
<evidence type="ECO:0000256" key="6">
    <source>
        <dbReference type="ARBA" id="ARBA00023134"/>
    </source>
</evidence>
<dbReference type="InterPro" id="IPR029044">
    <property type="entry name" value="Nucleotide-diphossugar_trans"/>
</dbReference>
<keyword evidence="10" id="KW-0548">Nucleotidyltransferase</keyword>
<feature type="binding site" evidence="8">
    <location>
        <begin position="8"/>
        <end position="10"/>
    </location>
    <ligand>
        <name>GTP</name>
        <dbReference type="ChEBI" id="CHEBI:37565"/>
    </ligand>
</feature>
<protein>
    <recommendedName>
        <fullName evidence="8">Molybdenum cofactor guanylyltransferase</fullName>
        <shortName evidence="8">MoCo guanylyltransferase</shortName>
        <ecNumber evidence="8">2.7.7.77</ecNumber>
    </recommendedName>
    <alternativeName>
        <fullName evidence="8">GTP:molybdopterin guanylyltransferase</fullName>
    </alternativeName>
    <alternativeName>
        <fullName evidence="8">Mo-MPT guanylyltransferase</fullName>
    </alternativeName>
    <alternativeName>
        <fullName evidence="8">Molybdopterin guanylyltransferase</fullName>
    </alternativeName>
    <alternativeName>
        <fullName evidence="8">Molybdopterin-guanine dinucleotide synthase</fullName>
        <shortName evidence="8">MGD synthase</shortName>
    </alternativeName>
</protein>
<dbReference type="PANTHER" id="PTHR19136">
    <property type="entry name" value="MOLYBDENUM COFACTOR GUANYLYLTRANSFERASE"/>
    <property type="match status" value="1"/>
</dbReference>
<feature type="binding site" evidence="8">
    <location>
        <position position="98"/>
    </location>
    <ligand>
        <name>Mg(2+)</name>
        <dbReference type="ChEBI" id="CHEBI:18420"/>
    </ligand>
</feature>
<evidence type="ECO:0000256" key="5">
    <source>
        <dbReference type="ARBA" id="ARBA00022842"/>
    </source>
</evidence>
<comment type="caution">
    <text evidence="10">The sequence shown here is derived from an EMBL/GenBank/DDBJ whole genome shotgun (WGS) entry which is preliminary data.</text>
</comment>
<keyword evidence="5 8" id="KW-0460">Magnesium</keyword>
<dbReference type="CDD" id="cd02503">
    <property type="entry name" value="MobA"/>
    <property type="match status" value="1"/>
</dbReference>
<dbReference type="Gene3D" id="3.90.550.10">
    <property type="entry name" value="Spore Coat Polysaccharide Biosynthesis Protein SpsA, Chain A"/>
    <property type="match status" value="1"/>
</dbReference>
<keyword evidence="1 8" id="KW-0963">Cytoplasm</keyword>
<comment type="domain">
    <text evidence="8">The N-terminal domain determines nucleotide recognition and specific binding, while the C-terminal domain determines the specific binding to the target protein.</text>
</comment>
<evidence type="ECO:0000313" key="11">
    <source>
        <dbReference type="Proteomes" id="UP001598130"/>
    </source>
</evidence>
<dbReference type="SUPFAM" id="SSF53448">
    <property type="entry name" value="Nucleotide-diphospho-sugar transferases"/>
    <property type="match status" value="1"/>
</dbReference>
<feature type="binding site" evidence="8">
    <location>
        <position position="66"/>
    </location>
    <ligand>
        <name>GTP</name>
        <dbReference type="ChEBI" id="CHEBI:37565"/>
    </ligand>
</feature>
<dbReference type="InterPro" id="IPR013482">
    <property type="entry name" value="Molybde_CF_guanTrfase"/>
</dbReference>
<comment type="subcellular location">
    <subcellularLocation>
        <location evidence="8">Cytoplasm</location>
    </subcellularLocation>
</comment>
<keyword evidence="2 8" id="KW-0808">Transferase</keyword>
<dbReference type="HAMAP" id="MF_00316">
    <property type="entry name" value="MobA"/>
    <property type="match status" value="1"/>
</dbReference>
<evidence type="ECO:0000256" key="1">
    <source>
        <dbReference type="ARBA" id="ARBA00022490"/>
    </source>
</evidence>
<keyword evidence="7 8" id="KW-0501">Molybdenum cofactor biosynthesis</keyword>
<keyword evidence="6 8" id="KW-0342">GTP-binding</keyword>
<dbReference type="InterPro" id="IPR025877">
    <property type="entry name" value="MobA-like_NTP_Trfase"/>
</dbReference>
<accession>A0ABW6CTE3</accession>
<comment type="function">
    <text evidence="8">Transfers a GMP moiety from GTP to Mo-molybdopterin (Mo-MPT) cofactor (Moco or molybdenum cofactor) to form Mo-molybdopterin guanine dinucleotide (Mo-MGD) cofactor.</text>
</comment>
<evidence type="ECO:0000313" key="10">
    <source>
        <dbReference type="EMBL" id="MFD3263472.1"/>
    </source>
</evidence>
<dbReference type="RefSeq" id="WP_377368410.1">
    <property type="nucleotide sequence ID" value="NZ_JAOTJD010000007.1"/>
</dbReference>